<accession>A0A4S8HM51</accession>
<comment type="similarity">
    <text evidence="4">Belongs to the polysaccharide lyase 4 family.</text>
</comment>
<evidence type="ECO:0000256" key="9">
    <source>
        <dbReference type="ARBA" id="ARBA00022837"/>
    </source>
</evidence>
<dbReference type="Gene3D" id="2.70.98.10">
    <property type="match status" value="1"/>
</dbReference>
<evidence type="ECO:0000256" key="1">
    <source>
        <dbReference type="ARBA" id="ARBA00001324"/>
    </source>
</evidence>
<evidence type="ECO:0000313" key="13">
    <source>
        <dbReference type="EMBL" id="THU34042.1"/>
    </source>
</evidence>
<dbReference type="InterPro" id="IPR011013">
    <property type="entry name" value="Gal_mutarotase_sf_dom"/>
</dbReference>
<dbReference type="EC" id="4.2.2.23" evidence="6"/>
<keyword evidence="14" id="KW-1185">Reference proteome</keyword>
<evidence type="ECO:0000256" key="8">
    <source>
        <dbReference type="ARBA" id="ARBA00022729"/>
    </source>
</evidence>
<name>A0A4S8HM51_9BACT</name>
<dbReference type="RefSeq" id="WP_136579658.1">
    <property type="nucleotide sequence ID" value="NZ_STFF01000008.1"/>
</dbReference>
<evidence type="ECO:0000256" key="2">
    <source>
        <dbReference type="ARBA" id="ARBA00001913"/>
    </source>
</evidence>
<evidence type="ECO:0000256" key="3">
    <source>
        <dbReference type="ARBA" id="ARBA00004613"/>
    </source>
</evidence>
<dbReference type="InterPro" id="IPR029411">
    <property type="entry name" value="RG-lyase_III"/>
</dbReference>
<dbReference type="SUPFAM" id="SSF49785">
    <property type="entry name" value="Galactose-binding domain-like"/>
    <property type="match status" value="1"/>
</dbReference>
<comment type="subunit">
    <text evidence="5">Monomer.</text>
</comment>
<comment type="catalytic activity">
    <reaction evidence="1">
        <text>Endotype eliminative cleavage of L-alpha-rhamnopyranosyl-(1-&gt;4)-alpha-D-galactopyranosyluronic acid bonds of rhamnogalacturonan I domains in ramified hairy regions of pectin leaving L-rhamnopyranose at the reducing end and 4-deoxy-4,5-unsaturated D-galactopyranosyluronic acid at the non-reducing end.</text>
        <dbReference type="EC" id="4.2.2.23"/>
    </reaction>
</comment>
<dbReference type="InterPro" id="IPR029413">
    <property type="entry name" value="RG-lyase_II"/>
</dbReference>
<evidence type="ECO:0000256" key="10">
    <source>
        <dbReference type="ARBA" id="ARBA00023239"/>
    </source>
</evidence>
<evidence type="ECO:0000259" key="12">
    <source>
        <dbReference type="Pfam" id="PF14686"/>
    </source>
</evidence>
<gene>
    <name evidence="13" type="ORF">FAM09_23760</name>
</gene>
<dbReference type="InterPro" id="IPR026444">
    <property type="entry name" value="Secre_tail"/>
</dbReference>
<dbReference type="Proteomes" id="UP000306918">
    <property type="component" value="Unassembled WGS sequence"/>
</dbReference>
<dbReference type="Gene3D" id="2.60.40.1120">
    <property type="entry name" value="Carboxypeptidase-like, regulatory domain"/>
    <property type="match status" value="1"/>
</dbReference>
<dbReference type="NCBIfam" id="TIGR04183">
    <property type="entry name" value="Por_Secre_tail"/>
    <property type="match status" value="1"/>
</dbReference>
<keyword evidence="10" id="KW-0456">Lyase</keyword>
<dbReference type="AlphaFoldDB" id="A0A4S8HM51"/>
<comment type="subcellular location">
    <subcellularLocation>
        <location evidence="3">Secreted</location>
    </subcellularLocation>
</comment>
<dbReference type="EMBL" id="STFF01000008">
    <property type="protein sequence ID" value="THU34042.1"/>
    <property type="molecule type" value="Genomic_DNA"/>
</dbReference>
<evidence type="ECO:0000313" key="14">
    <source>
        <dbReference type="Proteomes" id="UP000306918"/>
    </source>
</evidence>
<keyword evidence="9" id="KW-0106">Calcium</keyword>
<dbReference type="InterPro" id="IPR013784">
    <property type="entry name" value="Carb-bd-like_fold"/>
</dbReference>
<evidence type="ECO:0000256" key="5">
    <source>
        <dbReference type="ARBA" id="ARBA00011245"/>
    </source>
</evidence>
<dbReference type="Pfam" id="PF14683">
    <property type="entry name" value="CBM-like"/>
    <property type="match status" value="1"/>
</dbReference>
<evidence type="ECO:0000256" key="4">
    <source>
        <dbReference type="ARBA" id="ARBA00010418"/>
    </source>
</evidence>
<dbReference type="Pfam" id="PF14686">
    <property type="entry name" value="fn3_3"/>
    <property type="match status" value="1"/>
</dbReference>
<dbReference type="InterPro" id="IPR008979">
    <property type="entry name" value="Galactose-bd-like_sf"/>
</dbReference>
<dbReference type="PANTHER" id="PTHR32018:SF1">
    <property type="entry name" value="RHAMNOGALACTURONAN ENDOLYASE"/>
    <property type="match status" value="1"/>
</dbReference>
<dbReference type="GO" id="GO:0030246">
    <property type="term" value="F:carbohydrate binding"/>
    <property type="evidence" value="ECO:0007669"/>
    <property type="project" value="InterPro"/>
</dbReference>
<dbReference type="GO" id="GO:0005975">
    <property type="term" value="P:carbohydrate metabolic process"/>
    <property type="evidence" value="ECO:0007669"/>
    <property type="project" value="InterPro"/>
</dbReference>
<dbReference type="SUPFAM" id="SSF49452">
    <property type="entry name" value="Starch-binding domain-like"/>
    <property type="match status" value="1"/>
</dbReference>
<feature type="domain" description="Rhamnogalacturonan lyase" evidence="12">
    <location>
        <begin position="606"/>
        <end position="678"/>
    </location>
</feature>
<comment type="cofactor">
    <cofactor evidence="2">
        <name>Ca(2+)</name>
        <dbReference type="ChEBI" id="CHEBI:29108"/>
    </cofactor>
</comment>
<dbReference type="GO" id="GO:0102210">
    <property type="term" value="F:rhamnogalacturonan endolyase activity"/>
    <property type="evidence" value="ECO:0007669"/>
    <property type="project" value="UniProtKB-EC"/>
</dbReference>
<dbReference type="GO" id="GO:0005576">
    <property type="term" value="C:extracellular region"/>
    <property type="evidence" value="ECO:0007669"/>
    <property type="project" value="UniProtKB-SubCell"/>
</dbReference>
<organism evidence="13 14">
    <name type="scientific">Niastella caeni</name>
    <dbReference type="NCBI Taxonomy" id="2569763"/>
    <lineage>
        <taxon>Bacteria</taxon>
        <taxon>Pseudomonadati</taxon>
        <taxon>Bacteroidota</taxon>
        <taxon>Chitinophagia</taxon>
        <taxon>Chitinophagales</taxon>
        <taxon>Chitinophagaceae</taxon>
        <taxon>Niastella</taxon>
    </lineage>
</organism>
<dbReference type="CDD" id="cd10316">
    <property type="entry name" value="RGL4_M"/>
    <property type="match status" value="1"/>
</dbReference>
<keyword evidence="7" id="KW-0964">Secreted</keyword>
<evidence type="ECO:0000256" key="6">
    <source>
        <dbReference type="ARBA" id="ARBA00012437"/>
    </source>
</evidence>
<sequence>MPEMLRITWVRCRLLRAFPLVLCYLLLPILAHTQTISWVGNVSTNYFSKYNWSDTTINYAALTSTTLMIGAGNPNSCIHTGGNSSNVNYRSAKLNTLAGGHFTVKGGLYTNNSDSLNGTVVVNAPADFNIRNIAYIGRSAAATVTITGGALSTKNGMYIATGTGGSATVTVSGGSLNAGAGGANMDLNLANGSGLTAQLNITGGIVRIARNLNIGAGGSIFISGIGLLQIAGDKTAQLNALVADGRLTCTPGKTLSITYNGTNTVATIPQNPNSMMREYSDYITLDNGIIFATIEKRTSNIISLKVNGVETIATSGNKKYVYYDFTTSKGFETMYEMSMEVLQDTNDIIEVSFKRPYTPSAGHVTPCDADIHYVLKKGDRGLYTYSVLEHLPSYPAFDLGSWRQVLWIAPKDATNYLCEKIYVDSVKHWQMPSLYDFANASPTGIAEILKLNTGVRAGKYDGKYEYSTPLWEAPAYGHASDVNNIGTWMVFGSHEYFSEGPTYHDLNAAAGIIHVCMNGVHYNTGGINVPQGEHWRKLYGPYLIYFSDKATGDSNWIDAKQRAAAEKARWPYSWLHHPEYPQTAERGTVSGRFVINDPFKPAIKGQNAWVGVTQITNDEGQWQFECKTYHYWVKTDSAGNFSIPNIRPGTYTFFGYTDGETGEYQLQNVVVTAGGVTDLGSQTWNIPRNKGKLLWEIGVPNRKADEYRLGDFDYCEGHVQNKFRAIFPNPIEYRVTARNWDSVLCYAHTSYPDTDSTRAPWKWRIHFTLPNTIPATGNATLTIAYASADHANQFLYVNDESRLFTNFYPDVAGGNGFLRQTNYTKYSIKTVSIPYSKLKVGDNVITLVMASTQSWVNHFMYDYISLEGDIPNPKPVLELTKQDVTSYGGNDGHITASFSNGTPPYRLKLNNGGTFTTQSSPYTFNNLFAGNYAVYVVDSLNESDTMSITITEPDKITKPGNGWVIKPHVFPNPSRYQFVLFMLGDFEYSLFDLSGKPLQQGRGSNVLRFGENLAPGIYMLHVKARGKTYIVKVVKLR</sequence>
<dbReference type="InterPro" id="IPR051850">
    <property type="entry name" value="Polysacch_Lyase_4"/>
</dbReference>
<dbReference type="Pfam" id="PF06045">
    <property type="entry name" value="Rhamnogal_lyase"/>
    <property type="match status" value="1"/>
</dbReference>
<protein>
    <recommendedName>
        <fullName evidence="6">rhamnogalacturonan endolyase</fullName>
        <ecNumber evidence="6">4.2.2.23</ecNumber>
    </recommendedName>
</protein>
<dbReference type="InterPro" id="IPR014718">
    <property type="entry name" value="GH-type_carb-bd"/>
</dbReference>
<dbReference type="PANTHER" id="PTHR32018">
    <property type="entry name" value="RHAMNOGALACTURONATE LYASE FAMILY PROTEIN"/>
    <property type="match status" value="1"/>
</dbReference>
<evidence type="ECO:0000259" key="11">
    <source>
        <dbReference type="Pfam" id="PF14683"/>
    </source>
</evidence>
<dbReference type="InterPro" id="IPR010325">
    <property type="entry name" value="Rhamnogal_lyase"/>
</dbReference>
<evidence type="ECO:0000256" key="7">
    <source>
        <dbReference type="ARBA" id="ARBA00022525"/>
    </source>
</evidence>
<comment type="caution">
    <text evidence="13">The sequence shown here is derived from an EMBL/GenBank/DDBJ whole genome shotgun (WGS) entry which is preliminary data.</text>
</comment>
<dbReference type="OrthoDB" id="101122at2"/>
<dbReference type="Gene3D" id="2.60.120.260">
    <property type="entry name" value="Galactose-binding domain-like"/>
    <property type="match status" value="1"/>
</dbReference>
<keyword evidence="8" id="KW-0732">Signal</keyword>
<dbReference type="SUPFAM" id="SSF74650">
    <property type="entry name" value="Galactose mutarotase-like"/>
    <property type="match status" value="1"/>
</dbReference>
<proteinExistence type="inferred from homology"/>
<reference evidence="13 14" key="1">
    <citation type="submission" date="2019-04" db="EMBL/GenBank/DDBJ databases">
        <title>Niastella caeni sp. nov., isolated from activated sludge.</title>
        <authorList>
            <person name="Sheng M."/>
        </authorList>
    </citation>
    <scope>NUCLEOTIDE SEQUENCE [LARGE SCALE GENOMIC DNA]</scope>
    <source>
        <strain evidence="13 14">HX-2-15</strain>
    </source>
</reference>
<feature type="domain" description="Rhamnogalacturonan lyase" evidence="11">
    <location>
        <begin position="694"/>
        <end position="866"/>
    </location>
</feature>